<dbReference type="GO" id="GO:0008233">
    <property type="term" value="F:peptidase activity"/>
    <property type="evidence" value="ECO:0007669"/>
    <property type="project" value="UniProtKB-KW"/>
</dbReference>
<dbReference type="SUPFAM" id="SSF56235">
    <property type="entry name" value="N-terminal nucleophile aminohydrolases (Ntn hydrolases)"/>
    <property type="match status" value="1"/>
</dbReference>
<dbReference type="InterPro" id="IPR029055">
    <property type="entry name" value="Ntn_hydrolases_N"/>
</dbReference>
<feature type="site" description="Cleavage; by autolysis" evidence="7">
    <location>
        <begin position="202"/>
        <end position="203"/>
    </location>
</feature>
<keyword evidence="9" id="KW-1185">Reference proteome</keyword>
<accession>A0A328B3I7</accession>
<name>A0A328B3I7_9CAUL</name>
<dbReference type="FunFam" id="3.60.20.30:FF:000001">
    <property type="entry name" value="Isoaspartyl peptidase/L-asparaginase"/>
    <property type="match status" value="1"/>
</dbReference>
<evidence type="ECO:0000313" key="9">
    <source>
        <dbReference type="Proteomes" id="UP000249842"/>
    </source>
</evidence>
<dbReference type="AlphaFoldDB" id="A0A328B3I7"/>
<comment type="caution">
    <text evidence="8">The sequence shown here is derived from an EMBL/GenBank/DDBJ whole genome shotgun (WGS) entry which is preliminary data.</text>
</comment>
<dbReference type="GO" id="GO:0016811">
    <property type="term" value="F:hydrolase activity, acting on carbon-nitrogen (but not peptide) bonds, in linear amides"/>
    <property type="evidence" value="ECO:0007669"/>
    <property type="project" value="UniProtKB-ARBA"/>
</dbReference>
<dbReference type="Gene3D" id="3.60.20.30">
    <property type="entry name" value="(Glycosyl)asparaginase"/>
    <property type="match status" value="1"/>
</dbReference>
<feature type="binding site" evidence="6">
    <location>
        <begin position="254"/>
        <end position="257"/>
    </location>
    <ligand>
        <name>substrate</name>
    </ligand>
</feature>
<protein>
    <recommendedName>
        <fullName evidence="4">Isoaspartyl peptidase</fullName>
    </recommendedName>
</protein>
<evidence type="ECO:0000313" key="8">
    <source>
        <dbReference type="EMBL" id="RAK61773.1"/>
    </source>
</evidence>
<dbReference type="PANTHER" id="PTHR10188:SF6">
    <property type="entry name" value="N(4)-(BETA-N-ACETYLGLUCOSAMINYL)-L-ASPARAGINASE"/>
    <property type="match status" value="1"/>
</dbReference>
<organism evidence="8 9">
    <name type="scientific">Phenylobacterium hankyongense</name>
    <dbReference type="NCBI Taxonomy" id="1813876"/>
    <lineage>
        <taxon>Bacteria</taxon>
        <taxon>Pseudomonadati</taxon>
        <taxon>Pseudomonadota</taxon>
        <taxon>Alphaproteobacteria</taxon>
        <taxon>Caulobacterales</taxon>
        <taxon>Caulobacteraceae</taxon>
        <taxon>Phenylobacterium</taxon>
    </lineage>
</organism>
<dbReference type="InterPro" id="IPR000246">
    <property type="entry name" value="Peptidase_T2"/>
</dbReference>
<evidence type="ECO:0000256" key="4">
    <source>
        <dbReference type="ARBA" id="ARBA00069124"/>
    </source>
</evidence>
<feature type="binding site" evidence="6">
    <location>
        <begin position="231"/>
        <end position="234"/>
    </location>
    <ligand>
        <name>substrate</name>
    </ligand>
</feature>
<sequence>MTTADAAGATSPTLGDWALVAHGGAGVIDRADLKPEQEAAYRAALARVAQAGAEVLRNGGSALDAVEAAIRLLEDDPLFNAGRGAVFTAEGRNELDSSIMDGRTLQAGAVAGVTRTRNPISLARAVMERSEHVFLAGAGADAFSKAHGLEQVEPGYFFTERRWRSLEAELRRQGLPIPPRPPGAGACRDEAEALAHDEGKRGTVGVVALDRHGDVAAGVSTGGTTAKRWGRVGDSPIIGAGAFATNRACAVSATGAGEYFIRLSVARRICDLVELKGLPLQAAVDQVVQAELTALGGDGGVIAVAPDGEIAWSFNTSGMYRARIADNQPLVIGIYKDDP</sequence>
<dbReference type="Pfam" id="PF01112">
    <property type="entry name" value="Asparaginase_2"/>
    <property type="match status" value="1"/>
</dbReference>
<dbReference type="Proteomes" id="UP000249842">
    <property type="component" value="Unassembled WGS sequence"/>
</dbReference>
<dbReference type="OrthoDB" id="9780217at2"/>
<evidence type="ECO:0000256" key="3">
    <source>
        <dbReference type="ARBA" id="ARBA00022813"/>
    </source>
</evidence>
<gene>
    <name evidence="8" type="ORF">DJ021_10315</name>
</gene>
<dbReference type="CDD" id="cd04701">
    <property type="entry name" value="Asparaginase_2"/>
    <property type="match status" value="1"/>
</dbReference>
<evidence type="ECO:0000256" key="1">
    <source>
        <dbReference type="ARBA" id="ARBA00022670"/>
    </source>
</evidence>
<dbReference type="GO" id="GO:0006508">
    <property type="term" value="P:proteolysis"/>
    <property type="evidence" value="ECO:0007669"/>
    <property type="project" value="UniProtKB-KW"/>
</dbReference>
<dbReference type="PANTHER" id="PTHR10188">
    <property type="entry name" value="L-ASPARAGINASE"/>
    <property type="match status" value="1"/>
</dbReference>
<evidence type="ECO:0000256" key="2">
    <source>
        <dbReference type="ARBA" id="ARBA00022801"/>
    </source>
</evidence>
<dbReference type="RefSeq" id="WP_111459059.1">
    <property type="nucleotide sequence ID" value="NZ_QFYP01000001.1"/>
</dbReference>
<evidence type="ECO:0000256" key="7">
    <source>
        <dbReference type="PIRSR" id="PIRSR600246-3"/>
    </source>
</evidence>
<reference evidence="9" key="1">
    <citation type="submission" date="2018-05" db="EMBL/GenBank/DDBJ databases">
        <authorList>
            <person name="Li X."/>
        </authorList>
    </citation>
    <scope>NUCLEOTIDE SEQUENCE [LARGE SCALE GENOMIC DNA]</scope>
    <source>
        <strain evidence="9">HKS-05</strain>
    </source>
</reference>
<feature type="active site" description="Nucleophile" evidence="5">
    <location>
        <position position="203"/>
    </location>
</feature>
<keyword evidence="1" id="KW-0645">Protease</keyword>
<evidence type="ECO:0000256" key="5">
    <source>
        <dbReference type="PIRSR" id="PIRSR600246-1"/>
    </source>
</evidence>
<dbReference type="EMBL" id="QFYP01000001">
    <property type="protein sequence ID" value="RAK61773.1"/>
    <property type="molecule type" value="Genomic_DNA"/>
</dbReference>
<keyword evidence="2" id="KW-0378">Hydrolase</keyword>
<keyword evidence="3" id="KW-0068">Autocatalytic cleavage</keyword>
<proteinExistence type="predicted"/>
<evidence type="ECO:0000256" key="6">
    <source>
        <dbReference type="PIRSR" id="PIRSR600246-2"/>
    </source>
</evidence>